<evidence type="ECO:0000313" key="1">
    <source>
        <dbReference type="EMBL" id="SCV71060.1"/>
    </source>
</evidence>
<reference evidence="2" key="1">
    <citation type="submission" date="2016-09" db="EMBL/GenBank/DDBJ databases">
        <authorList>
            <person name="Jeantristanb JTB J.-T."/>
            <person name="Ricardo R."/>
        </authorList>
    </citation>
    <scope>NUCLEOTIDE SEQUENCE [LARGE SCALE GENOMIC DNA]</scope>
</reference>
<evidence type="ECO:0000313" key="2">
    <source>
        <dbReference type="Proteomes" id="UP000198372"/>
    </source>
</evidence>
<dbReference type="EMBL" id="FMSP01000006">
    <property type="protein sequence ID" value="SCV71060.1"/>
    <property type="molecule type" value="Genomic_DNA"/>
</dbReference>
<proteinExistence type="predicted"/>
<name>A0A238FB34_9BASI</name>
<keyword evidence="2" id="KW-1185">Reference proteome</keyword>
<sequence length="213" mass="24055">MSRHPPEAHWLAHLLPPVVLEKIADWIVKIDLPHMSGTMSSLSLVCRAWTEPFQRFMCRIVELPNHRVAQAYLDSGFAKRYPVNRLLLDLHPQDRHLVNLFPGWQAKLQRKKDGSKAGPDTICSLCKAVVCSAEGVKTNEGGPSTCSLNFDQEIRLARGAILRNNTECYQLANVFARQIIQCKALVQMDLIFGSTHYKQLITSIPASIQLRTR</sequence>
<gene>
    <name evidence="1" type="ORF">BQ2448_3822</name>
</gene>
<dbReference type="AlphaFoldDB" id="A0A238FB34"/>
<dbReference type="Proteomes" id="UP000198372">
    <property type="component" value="Unassembled WGS sequence"/>
</dbReference>
<organism evidence="1 2">
    <name type="scientific">Microbotryum intermedium</name>
    <dbReference type="NCBI Taxonomy" id="269621"/>
    <lineage>
        <taxon>Eukaryota</taxon>
        <taxon>Fungi</taxon>
        <taxon>Dikarya</taxon>
        <taxon>Basidiomycota</taxon>
        <taxon>Pucciniomycotina</taxon>
        <taxon>Microbotryomycetes</taxon>
        <taxon>Microbotryales</taxon>
        <taxon>Microbotryaceae</taxon>
        <taxon>Microbotryum</taxon>
    </lineage>
</organism>
<accession>A0A238FB34</accession>
<protein>
    <submittedName>
        <fullName evidence="1">BQ2448_3822 protein</fullName>
    </submittedName>
</protein>